<evidence type="ECO:0000259" key="13">
    <source>
        <dbReference type="Pfam" id="PF06280"/>
    </source>
</evidence>
<dbReference type="InterPro" id="IPR036852">
    <property type="entry name" value="Peptidase_S8/S53_dom_sf"/>
</dbReference>
<dbReference type="InterPro" id="IPR022398">
    <property type="entry name" value="Peptidase_S8_His-AS"/>
</dbReference>
<dbReference type="InterPro" id="IPR046450">
    <property type="entry name" value="PA_dom_sf"/>
</dbReference>
<evidence type="ECO:0000256" key="9">
    <source>
        <dbReference type="RuleBase" id="RU003355"/>
    </source>
</evidence>
<dbReference type="Gene3D" id="3.50.30.30">
    <property type="match status" value="1"/>
</dbReference>
<dbReference type="RefSeq" id="WP_141337186.1">
    <property type="nucleotide sequence ID" value="NZ_JBHMAX010000010.1"/>
</dbReference>
<dbReference type="InterPro" id="IPR010435">
    <property type="entry name" value="C5a/SBT2-like_Fn3"/>
</dbReference>
<evidence type="ECO:0000256" key="2">
    <source>
        <dbReference type="ARBA" id="ARBA00022512"/>
    </source>
</evidence>
<keyword evidence="2" id="KW-0134">Cell wall</keyword>
<feature type="active site" description="Charge relay system" evidence="8">
    <location>
        <position position="568"/>
    </location>
</feature>
<sequence>MPAAPQGRRRLAAGVLSGLTGVCLVGTTALPTSADPQQPEYLGSAADFGITPPTVDDTSVDLSESAIEGRWLVQVDSAPRVAGGSAKAADRARSAVVQAARADGVDVKVDRAFEAGWTGFSAHVADRDVEALRNVAGVVGVFPVVEVERPTTSAEPQMDYAVAMTGADVAQTELGLSGKGVKVGVIDTGIDYNHPDLGGSGTNDEAVDFPNDRVVAGYDFVGDDYDASGENGTPNPVPDEFPDDCNGHGTHVAGIVGASGEITGVAPEADLGAYRVFGCEGSSDSEIILAAMEQAFEDGMDVVNMSLGAGFMTWPSYPTAQAADAFTAAGQTYTVSAGNSGTSGTFSGGAPGVAHDVITVASVDNTHFLASTFETAGGLSVAYAEASDAPAAPTSGSLELVSAGPAGSDAARACLADPDADPPIAAAPAPEASAGQALLVERGVCSFHSKALNAQQAGYEAVVIYNNVEGVINATVAGDPPITIPAVTILQADGLALQEEIGDDTTTITWTDEKVAFDNPTGGLMSDFSSYGLAADLTLKPDVAAPGGSINSTYPLENGEYASLSGTSMAAPHAAGAAALLLEARPDLEPLDVRTALQNTADQLGWYRAPGAYLEPVHRQGAGLIDIPQAVTTATKVEASKISLGEGEAGPVTTTLTVSNDGAEDVTYELDAFAGIATAGSTSAPGFYGPGTDVTFSADSVTVPAGGSASVDVTIGDPYQTDGVIHGGWLTFSTETDTLSVPFAGMSGDYQALEVLTDGPTGLPLPSLGVVIDGGLYLNDEAGYTYSMVGDDVPYLIHHREYPVSSLAINVYEANEDGEKGKKVHSRFHNWLTLTDLGRTFDPDILAWDGTHQGNNGKGNDKARKVADGDYVLEIEVLRALGDPSNPDHVETWTSPAFTVEWGEGSDTGAGNGPNPGKGKGRP</sequence>
<dbReference type="InterPro" id="IPR003137">
    <property type="entry name" value="PA_domain"/>
</dbReference>
<keyword evidence="5" id="KW-0732">Signal</keyword>
<dbReference type="Pfam" id="PF06280">
    <property type="entry name" value="fn3_5"/>
    <property type="match status" value="1"/>
</dbReference>
<accession>A0ABV5V0T3</accession>
<feature type="active site" description="Charge relay system" evidence="8">
    <location>
        <position position="248"/>
    </location>
</feature>
<dbReference type="Pfam" id="PF02225">
    <property type="entry name" value="PA"/>
    <property type="match status" value="1"/>
</dbReference>
<feature type="domain" description="Peptidase S8/S53" evidence="11">
    <location>
        <begin position="178"/>
        <end position="623"/>
    </location>
</feature>
<keyword evidence="6 8" id="KW-0378">Hydrolase</keyword>
<dbReference type="SUPFAM" id="SSF52743">
    <property type="entry name" value="Subtilisin-like"/>
    <property type="match status" value="1"/>
</dbReference>
<dbReference type="InterPro" id="IPR023828">
    <property type="entry name" value="Peptidase_S8_Ser-AS"/>
</dbReference>
<dbReference type="SUPFAM" id="SSF52025">
    <property type="entry name" value="PA domain"/>
    <property type="match status" value="1"/>
</dbReference>
<evidence type="ECO:0000256" key="4">
    <source>
        <dbReference type="ARBA" id="ARBA00022670"/>
    </source>
</evidence>
<evidence type="ECO:0000256" key="10">
    <source>
        <dbReference type="SAM" id="MobiDB-lite"/>
    </source>
</evidence>
<dbReference type="PANTHER" id="PTHR43806:SF11">
    <property type="entry name" value="CEREVISIN-RELATED"/>
    <property type="match status" value="1"/>
</dbReference>
<dbReference type="PRINTS" id="PR00723">
    <property type="entry name" value="SUBTILISIN"/>
</dbReference>
<dbReference type="InterPro" id="IPR023827">
    <property type="entry name" value="Peptidase_S8_Asp-AS"/>
</dbReference>
<evidence type="ECO:0000256" key="1">
    <source>
        <dbReference type="ARBA" id="ARBA00011073"/>
    </source>
</evidence>
<dbReference type="EMBL" id="JBHMAX010000010">
    <property type="protein sequence ID" value="MFB9731423.1"/>
    <property type="molecule type" value="Genomic_DNA"/>
</dbReference>
<proteinExistence type="inferred from homology"/>
<evidence type="ECO:0000259" key="11">
    <source>
        <dbReference type="Pfam" id="PF00082"/>
    </source>
</evidence>
<keyword evidence="15" id="KW-1185">Reference proteome</keyword>
<dbReference type="PROSITE" id="PS00136">
    <property type="entry name" value="SUBTILASE_ASP"/>
    <property type="match status" value="1"/>
</dbReference>
<feature type="compositionally biased region" description="Gly residues" evidence="10">
    <location>
        <begin position="906"/>
        <end position="923"/>
    </location>
</feature>
<feature type="region of interest" description="Disordered" evidence="10">
    <location>
        <begin position="898"/>
        <end position="923"/>
    </location>
</feature>
<dbReference type="PROSITE" id="PS51892">
    <property type="entry name" value="SUBTILASE"/>
    <property type="match status" value="1"/>
</dbReference>
<keyword evidence="3" id="KW-0964">Secreted</keyword>
<feature type="active site" description="Charge relay system" evidence="8">
    <location>
        <position position="187"/>
    </location>
</feature>
<evidence type="ECO:0000259" key="12">
    <source>
        <dbReference type="Pfam" id="PF02225"/>
    </source>
</evidence>
<gene>
    <name evidence="14" type="ORF">ACFFN0_05150</name>
</gene>
<feature type="domain" description="PA" evidence="12">
    <location>
        <begin position="410"/>
        <end position="497"/>
    </location>
</feature>
<dbReference type="InterPro" id="IPR015500">
    <property type="entry name" value="Peptidase_S8_subtilisin-rel"/>
</dbReference>
<keyword evidence="4 8" id="KW-0645">Protease</keyword>
<dbReference type="PROSITE" id="PS00137">
    <property type="entry name" value="SUBTILASE_HIS"/>
    <property type="match status" value="1"/>
</dbReference>
<evidence type="ECO:0000256" key="8">
    <source>
        <dbReference type="PROSITE-ProRule" id="PRU01240"/>
    </source>
</evidence>
<feature type="domain" description="C5a peptidase/Subtilisin-like protease SBT2-like Fn3-like" evidence="13">
    <location>
        <begin position="644"/>
        <end position="743"/>
    </location>
</feature>
<reference evidence="14 15" key="1">
    <citation type="submission" date="2024-09" db="EMBL/GenBank/DDBJ databases">
        <authorList>
            <person name="Sun Q."/>
            <person name="Mori K."/>
        </authorList>
    </citation>
    <scope>NUCLEOTIDE SEQUENCE [LARGE SCALE GENOMIC DNA]</scope>
    <source>
        <strain evidence="14 15">JCM 12763</strain>
    </source>
</reference>
<name>A0ABV5V0T3_9MICO</name>
<evidence type="ECO:0000256" key="3">
    <source>
        <dbReference type="ARBA" id="ARBA00022525"/>
    </source>
</evidence>
<dbReference type="Gene3D" id="2.60.40.1710">
    <property type="entry name" value="Subtilisin-like superfamily"/>
    <property type="match status" value="1"/>
</dbReference>
<comment type="similarity">
    <text evidence="1 8 9">Belongs to the peptidase S8 family.</text>
</comment>
<evidence type="ECO:0000256" key="6">
    <source>
        <dbReference type="ARBA" id="ARBA00022801"/>
    </source>
</evidence>
<dbReference type="Gene3D" id="3.40.50.200">
    <property type="entry name" value="Peptidase S8/S53 domain"/>
    <property type="match status" value="1"/>
</dbReference>
<dbReference type="Proteomes" id="UP001589613">
    <property type="component" value="Unassembled WGS sequence"/>
</dbReference>
<dbReference type="Pfam" id="PF00082">
    <property type="entry name" value="Peptidase_S8"/>
    <property type="match status" value="1"/>
</dbReference>
<dbReference type="InterPro" id="IPR050131">
    <property type="entry name" value="Peptidase_S8_subtilisin-like"/>
</dbReference>
<organism evidence="14 15">
    <name type="scientific">Ornithinimicrobium kibberense</name>
    <dbReference type="NCBI Taxonomy" id="282060"/>
    <lineage>
        <taxon>Bacteria</taxon>
        <taxon>Bacillati</taxon>
        <taxon>Actinomycetota</taxon>
        <taxon>Actinomycetes</taxon>
        <taxon>Micrococcales</taxon>
        <taxon>Ornithinimicrobiaceae</taxon>
        <taxon>Ornithinimicrobium</taxon>
    </lineage>
</organism>
<keyword evidence="7 8" id="KW-0720">Serine protease</keyword>
<evidence type="ECO:0000256" key="5">
    <source>
        <dbReference type="ARBA" id="ARBA00022729"/>
    </source>
</evidence>
<dbReference type="InterPro" id="IPR000209">
    <property type="entry name" value="Peptidase_S8/S53_dom"/>
</dbReference>
<evidence type="ECO:0000313" key="15">
    <source>
        <dbReference type="Proteomes" id="UP001589613"/>
    </source>
</evidence>
<evidence type="ECO:0000256" key="7">
    <source>
        <dbReference type="ARBA" id="ARBA00022825"/>
    </source>
</evidence>
<comment type="caution">
    <text evidence="14">The sequence shown here is derived from an EMBL/GenBank/DDBJ whole genome shotgun (WGS) entry which is preliminary data.</text>
</comment>
<evidence type="ECO:0000313" key="14">
    <source>
        <dbReference type="EMBL" id="MFB9731423.1"/>
    </source>
</evidence>
<protein>
    <submittedName>
        <fullName evidence="14">S8 family serine peptidase</fullName>
    </submittedName>
</protein>
<dbReference type="PROSITE" id="PS00138">
    <property type="entry name" value="SUBTILASE_SER"/>
    <property type="match status" value="1"/>
</dbReference>
<dbReference type="PANTHER" id="PTHR43806">
    <property type="entry name" value="PEPTIDASE S8"/>
    <property type="match status" value="1"/>
</dbReference>